<dbReference type="PANTHER" id="PTHR30005:SF0">
    <property type="entry name" value="RETROGRADE REGULATION PROTEIN 2"/>
    <property type="match status" value="1"/>
</dbReference>
<sequence>MNIAAIDIGTNSIHMIIVKVQSRTHFDILMQEKSMVKLGVGVFSNKELSKEAMDLGVATVQRYVQLADQYGVDDIIVSATSATREAKNGREFLDRLIHEAGISPQLISGKEEAKLIFLAVREAIALKKEKILVIDIGGGSTEAVIGDQNQIFYGNSMKLGVLRLLDYIGDQTKIDDKAQEELKAHIKQAASSVLAKINQTGFDRVIGTSGTIRALAEACLVKADNPAPEIVNAETVQLKSLVKLRDRLLDASPKERGEIPGISSNRADAIHLGALLLVEILTQVNASALTISDASLRDGMIINHIEKHGLQIEEISQGKNLKEKSCLRLAIKYDTDLTEKKHVLGIALQLFDQLKHLHGADNYERELVSYASLIYDIGLFVAFQDYHKHSRYLINNSQLRGFTNDEVLLLGHLARYHRKKGPNKNHKKYRKLEKYQKKRLNLLAGILRVAIGLDKTKNQWVQNIYCQENENQLLIKVFGEENMDLEIWEAQRYSNTLGKYLKKEIVLMVG</sequence>
<dbReference type="KEGG" id="camu:CA2015_2638"/>
<evidence type="ECO:0000256" key="1">
    <source>
        <dbReference type="ARBA" id="ARBA00022801"/>
    </source>
</evidence>
<dbReference type="Pfam" id="PF21447">
    <property type="entry name" value="Ppx-GppA_III"/>
    <property type="match status" value="1"/>
</dbReference>
<dbReference type="RefSeq" id="WP_048642323.1">
    <property type="nucleotide sequence ID" value="NZ_CP012040.1"/>
</dbReference>
<dbReference type="CDD" id="cd24006">
    <property type="entry name" value="ASKHA_NBD_PPX_GppA"/>
    <property type="match status" value="1"/>
</dbReference>
<dbReference type="InterPro" id="IPR030673">
    <property type="entry name" value="PyroPPase_GppA_Ppx"/>
</dbReference>
<dbReference type="Gene3D" id="1.10.3210.10">
    <property type="entry name" value="Hypothetical protein af1432"/>
    <property type="match status" value="1"/>
</dbReference>
<dbReference type="AlphaFoldDB" id="A0A0H4PCT9"/>
<dbReference type="InterPro" id="IPR043129">
    <property type="entry name" value="ATPase_NBD"/>
</dbReference>
<evidence type="ECO:0000259" key="3">
    <source>
        <dbReference type="Pfam" id="PF21447"/>
    </source>
</evidence>
<accession>A0A0H4PCT9</accession>
<keyword evidence="5" id="KW-1185">Reference proteome</keyword>
<dbReference type="STRING" id="320787.CA2015_2638"/>
<dbReference type="InterPro" id="IPR048950">
    <property type="entry name" value="Ppx_GppA_C"/>
</dbReference>
<dbReference type="PATRIC" id="fig|320787.5.peg.2886"/>
<evidence type="ECO:0000313" key="4">
    <source>
        <dbReference type="EMBL" id="AKP52049.1"/>
    </source>
</evidence>
<dbReference type="EMBL" id="CP012040">
    <property type="protein sequence ID" value="AKP52049.1"/>
    <property type="molecule type" value="Genomic_DNA"/>
</dbReference>
<dbReference type="InterPro" id="IPR003695">
    <property type="entry name" value="Ppx_GppA_N"/>
</dbReference>
<dbReference type="GO" id="GO:0016462">
    <property type="term" value="F:pyrophosphatase activity"/>
    <property type="evidence" value="ECO:0007669"/>
    <property type="project" value="TreeGrafter"/>
</dbReference>
<dbReference type="OrthoDB" id="9814545at2"/>
<gene>
    <name evidence="4" type="ORF">CA2015_2638</name>
</gene>
<protein>
    <submittedName>
        <fullName evidence="4">Ppx/GppA phosphatase</fullName>
    </submittedName>
</protein>
<evidence type="ECO:0000259" key="2">
    <source>
        <dbReference type="Pfam" id="PF02541"/>
    </source>
</evidence>
<keyword evidence="1" id="KW-0378">Hydrolase</keyword>
<evidence type="ECO:0000313" key="5">
    <source>
        <dbReference type="Proteomes" id="UP000036520"/>
    </source>
</evidence>
<dbReference type="PANTHER" id="PTHR30005">
    <property type="entry name" value="EXOPOLYPHOSPHATASE"/>
    <property type="match status" value="1"/>
</dbReference>
<dbReference type="Pfam" id="PF02541">
    <property type="entry name" value="Ppx-GppA"/>
    <property type="match status" value="1"/>
</dbReference>
<feature type="domain" description="Ppx/GppA phosphatase C-terminal" evidence="3">
    <location>
        <begin position="323"/>
        <end position="472"/>
    </location>
</feature>
<dbReference type="Gene3D" id="3.30.420.40">
    <property type="match status" value="1"/>
</dbReference>
<dbReference type="Gene3D" id="3.30.420.150">
    <property type="entry name" value="Exopolyphosphatase. Domain 2"/>
    <property type="match status" value="1"/>
</dbReference>
<feature type="domain" description="Ppx/GppA phosphatase N-terminal" evidence="2">
    <location>
        <begin position="18"/>
        <end position="308"/>
    </location>
</feature>
<dbReference type="SUPFAM" id="SSF109604">
    <property type="entry name" value="HD-domain/PDEase-like"/>
    <property type="match status" value="1"/>
</dbReference>
<dbReference type="InterPro" id="IPR050273">
    <property type="entry name" value="GppA/Ppx_hydrolase"/>
</dbReference>
<name>A0A0H4PCT9_9BACT</name>
<dbReference type="SUPFAM" id="SSF53067">
    <property type="entry name" value="Actin-like ATPase domain"/>
    <property type="match status" value="2"/>
</dbReference>
<dbReference type="Proteomes" id="UP000036520">
    <property type="component" value="Chromosome"/>
</dbReference>
<organism evidence="4 5">
    <name type="scientific">Cyclobacterium amurskyense</name>
    <dbReference type="NCBI Taxonomy" id="320787"/>
    <lineage>
        <taxon>Bacteria</taxon>
        <taxon>Pseudomonadati</taxon>
        <taxon>Bacteroidota</taxon>
        <taxon>Cytophagia</taxon>
        <taxon>Cytophagales</taxon>
        <taxon>Cyclobacteriaceae</taxon>
        <taxon>Cyclobacterium</taxon>
    </lineage>
</organism>
<reference evidence="4 5" key="1">
    <citation type="submission" date="2015-07" db="EMBL/GenBank/DDBJ databases">
        <authorList>
            <person name="Kim K.M."/>
        </authorList>
    </citation>
    <scope>NUCLEOTIDE SEQUENCE [LARGE SCALE GENOMIC DNA]</scope>
    <source>
        <strain evidence="4 5">KCTC 12363</strain>
    </source>
</reference>
<dbReference type="PIRSF" id="PIRSF001267">
    <property type="entry name" value="Pyrophosphatase_GppA_Ppx"/>
    <property type="match status" value="1"/>
</dbReference>
<proteinExistence type="predicted"/>